<evidence type="ECO:0000313" key="6">
    <source>
        <dbReference type="Proteomes" id="UP000237218"/>
    </source>
</evidence>
<evidence type="ECO:0000256" key="1">
    <source>
        <dbReference type="SAM" id="MobiDB-lite"/>
    </source>
</evidence>
<dbReference type="CDD" id="cd00093">
    <property type="entry name" value="HTH_XRE"/>
    <property type="match status" value="1"/>
</dbReference>
<dbReference type="AlphaFoldDB" id="A0A7U7G534"/>
<evidence type="ECO:0000313" key="4">
    <source>
        <dbReference type="EMBL" id="POS62528.1"/>
    </source>
</evidence>
<comment type="caution">
    <text evidence="3">The sequence shown here is derived from an EMBL/GenBank/DDBJ whole genome shotgun (WGS) entry which is preliminary data.</text>
</comment>
<keyword evidence="6" id="KW-1185">Reference proteome</keyword>
<accession>A0A7U7G534</accession>
<feature type="domain" description="HTH cro/C1-type" evidence="2">
    <location>
        <begin position="16"/>
        <end position="70"/>
    </location>
</feature>
<proteinExistence type="predicted"/>
<dbReference type="GO" id="GO:0003677">
    <property type="term" value="F:DNA binding"/>
    <property type="evidence" value="ECO:0007669"/>
    <property type="project" value="InterPro"/>
</dbReference>
<dbReference type="RefSeq" id="WP_043558903.1">
    <property type="nucleotide sequence ID" value="NZ_CBLY010000004.1"/>
</dbReference>
<feature type="compositionally biased region" description="Basic and acidic residues" evidence="1">
    <location>
        <begin position="95"/>
        <end position="109"/>
    </location>
</feature>
<dbReference type="Proteomes" id="UP000237218">
    <property type="component" value="Unassembled WGS sequence"/>
</dbReference>
<dbReference type="InterPro" id="IPR001387">
    <property type="entry name" value="Cro/C1-type_HTH"/>
</dbReference>
<reference evidence="3 5" key="1">
    <citation type="journal article" date="2014" name="Genome Biol. Evol.">
        <title>Acetic acid bacteria genomes reveal functional traits for adaptation to life in insect guts.</title>
        <authorList>
            <person name="Chouaia B."/>
            <person name="Gaiarsa S."/>
            <person name="Crotti E."/>
            <person name="Comandatore F."/>
            <person name="Degli Esposti M."/>
            <person name="Ricci I."/>
            <person name="Alma A."/>
            <person name="Favia G."/>
            <person name="Bandi C."/>
            <person name="Daffonchio D."/>
        </authorList>
    </citation>
    <scope>NUCLEOTIDE SEQUENCE [LARGE SCALE GENOMIC DNA]</scope>
    <source>
        <strain evidence="3">AM168</strain>
        <strain evidence="5">AM169</strain>
    </source>
</reference>
<dbReference type="PROSITE" id="PS50943">
    <property type="entry name" value="HTH_CROC1"/>
    <property type="match status" value="1"/>
</dbReference>
<dbReference type="Gene3D" id="1.10.260.40">
    <property type="entry name" value="lambda repressor-like DNA-binding domains"/>
    <property type="match status" value="1"/>
</dbReference>
<name>A0A7U7G534_9PROT</name>
<evidence type="ECO:0000313" key="5">
    <source>
        <dbReference type="Proteomes" id="UP000027590"/>
    </source>
</evidence>
<gene>
    <name evidence="4" type="ORF">ASQ42_06170</name>
    <name evidence="3" type="ORF">SACS_0516</name>
</gene>
<reference evidence="4 6" key="3">
    <citation type="submission" date="2018-02" db="EMBL/GenBank/DDBJ databases">
        <title>Draft genome sequences of four Parasaccharibacter apium strains isolated from honey bees.</title>
        <authorList>
            <person name="Corby-Harris V.L."/>
            <person name="Anderson K.E."/>
        </authorList>
    </citation>
    <scope>NUCLEOTIDE SEQUENCE [LARGE SCALE GENOMIC DNA]</scope>
    <source>
        <strain evidence="4 6">B8</strain>
    </source>
</reference>
<dbReference type="Proteomes" id="UP000027590">
    <property type="component" value="Unassembled WGS sequence"/>
</dbReference>
<feature type="region of interest" description="Disordered" evidence="1">
    <location>
        <begin position="81"/>
        <end position="113"/>
    </location>
</feature>
<dbReference type="SMART" id="SM00530">
    <property type="entry name" value="HTH_XRE"/>
    <property type="match status" value="1"/>
</dbReference>
<dbReference type="InterPro" id="IPR010982">
    <property type="entry name" value="Lambda_DNA-bd_dom_sf"/>
</dbReference>
<dbReference type="SUPFAM" id="SSF47413">
    <property type="entry name" value="lambda repressor-like DNA-binding domains"/>
    <property type="match status" value="1"/>
</dbReference>
<protein>
    <submittedName>
        <fullName evidence="3">Transcriptional regulator, Cro/CI family</fullName>
    </submittedName>
    <submittedName>
        <fullName evidence="4">XRE family transcriptional regulator</fullName>
    </submittedName>
</protein>
<sequence length="155" mass="17407">MTELASFVDAHVGKRIRLLRGLRKFSQEKLAKALGITFQQVQKYERGANRVGAGRLYELAQVLEVPVGFFFDELDGFASPAAGPGNLQEEQAPFQKDDGGGEKMAEAPQEKNGSGIELLMLPETMELAQAYYSIREEKIRQQLMNFIRDVARRSR</sequence>
<organism evidence="3 5">
    <name type="scientific">Parasaccharibacter apium</name>
    <dbReference type="NCBI Taxonomy" id="1510841"/>
    <lineage>
        <taxon>Bacteria</taxon>
        <taxon>Pseudomonadati</taxon>
        <taxon>Pseudomonadota</taxon>
        <taxon>Alphaproteobacteria</taxon>
        <taxon>Acetobacterales</taxon>
        <taxon>Acetobacteraceae</taxon>
        <taxon>Parasaccharibacter</taxon>
    </lineage>
</organism>
<evidence type="ECO:0000313" key="3">
    <source>
        <dbReference type="EMBL" id="CDG33254.1"/>
    </source>
</evidence>
<dbReference type="EMBL" id="CBLY010000004">
    <property type="protein sequence ID" value="CDG33254.1"/>
    <property type="molecule type" value="Genomic_DNA"/>
</dbReference>
<evidence type="ECO:0000259" key="2">
    <source>
        <dbReference type="PROSITE" id="PS50943"/>
    </source>
</evidence>
<dbReference type="OrthoDB" id="9797172at2"/>
<dbReference type="Pfam" id="PF01381">
    <property type="entry name" value="HTH_3"/>
    <property type="match status" value="1"/>
</dbReference>
<reference evidence="3 5" key="2">
    <citation type="journal article" date="2014" name="PLoS ONE">
        <title>Evolution of mitochondria reconstructed from the energy metabolism of living bacteria.</title>
        <authorList>
            <person name="Degli Esposti M."/>
            <person name="Chouaia B."/>
            <person name="Comandatore F."/>
            <person name="Crotti E."/>
            <person name="Sassera D."/>
            <person name="Lievens P.M."/>
            <person name="Daffonchio D."/>
            <person name="Bandi C."/>
        </authorList>
    </citation>
    <scope>NUCLEOTIDE SEQUENCE [LARGE SCALE GENOMIC DNA]</scope>
    <source>
        <strain evidence="3">AM168</strain>
        <strain evidence="5">AM169</strain>
    </source>
</reference>
<dbReference type="EMBL" id="LMYI01000009">
    <property type="protein sequence ID" value="POS62528.1"/>
    <property type="molecule type" value="Genomic_DNA"/>
</dbReference>